<dbReference type="InterPro" id="IPR003613">
    <property type="entry name" value="Ubox_domain"/>
</dbReference>
<dbReference type="Pfam" id="PF04564">
    <property type="entry name" value="U-box"/>
    <property type="match status" value="1"/>
</dbReference>
<dbReference type="SUPFAM" id="SSF57850">
    <property type="entry name" value="RING/U-box"/>
    <property type="match status" value="1"/>
</dbReference>
<dbReference type="InterPro" id="IPR000225">
    <property type="entry name" value="Armadillo"/>
</dbReference>
<dbReference type="FunFam" id="3.30.40.10:FF:000442">
    <property type="entry name" value="RING-type E3 ubiquitin transferase"/>
    <property type="match status" value="1"/>
</dbReference>
<dbReference type="PROSITE" id="PS50176">
    <property type="entry name" value="ARM_REPEAT"/>
    <property type="match status" value="3"/>
</dbReference>
<feature type="compositionally biased region" description="Basic and acidic residues" evidence="9">
    <location>
        <begin position="384"/>
        <end position="406"/>
    </location>
</feature>
<dbReference type="FunFam" id="1.25.10.10:FF:000082">
    <property type="entry name" value="RING-type E3 ubiquitin transferase"/>
    <property type="match status" value="1"/>
</dbReference>
<evidence type="ECO:0000256" key="5">
    <source>
        <dbReference type="ARBA" id="ARBA00022679"/>
    </source>
</evidence>
<evidence type="ECO:0000313" key="11">
    <source>
        <dbReference type="Proteomes" id="UP000504604"/>
    </source>
</evidence>
<dbReference type="Pfam" id="PF25598">
    <property type="entry name" value="ARM_PUB"/>
    <property type="match status" value="1"/>
</dbReference>
<reference evidence="12" key="1">
    <citation type="submission" date="2025-08" db="UniProtKB">
        <authorList>
            <consortium name="RefSeq"/>
        </authorList>
    </citation>
    <scope>IDENTIFICATION</scope>
</reference>
<name>A0A6I9T781_SESIN</name>
<dbReference type="InterPro" id="IPR011989">
    <property type="entry name" value="ARM-like"/>
</dbReference>
<feature type="repeat" description="ARM" evidence="8">
    <location>
        <begin position="680"/>
        <end position="721"/>
    </location>
</feature>
<evidence type="ECO:0000256" key="3">
    <source>
        <dbReference type="ARBA" id="ARBA00004906"/>
    </source>
</evidence>
<feature type="region of interest" description="Disordered" evidence="9">
    <location>
        <begin position="773"/>
        <end position="802"/>
    </location>
</feature>
<dbReference type="Gene3D" id="3.30.40.10">
    <property type="entry name" value="Zinc/RING finger domain, C3HC4 (zinc finger)"/>
    <property type="match status" value="1"/>
</dbReference>
<dbReference type="GO" id="GO:0016567">
    <property type="term" value="P:protein ubiquitination"/>
    <property type="evidence" value="ECO:0007669"/>
    <property type="project" value="UniProtKB-UniPathway"/>
</dbReference>
<evidence type="ECO:0000256" key="7">
    <source>
        <dbReference type="ARBA" id="ARBA00022786"/>
    </source>
</evidence>
<dbReference type="FunCoup" id="A0A6I9T781">
    <property type="interactions" value="1398"/>
</dbReference>
<organism evidence="11 12">
    <name type="scientific">Sesamum indicum</name>
    <name type="common">Oriental sesame</name>
    <name type="synonym">Sesamum orientale</name>
    <dbReference type="NCBI Taxonomy" id="4182"/>
    <lineage>
        <taxon>Eukaryota</taxon>
        <taxon>Viridiplantae</taxon>
        <taxon>Streptophyta</taxon>
        <taxon>Embryophyta</taxon>
        <taxon>Tracheophyta</taxon>
        <taxon>Spermatophyta</taxon>
        <taxon>Magnoliopsida</taxon>
        <taxon>eudicotyledons</taxon>
        <taxon>Gunneridae</taxon>
        <taxon>Pentapetalae</taxon>
        <taxon>asterids</taxon>
        <taxon>lamiids</taxon>
        <taxon>Lamiales</taxon>
        <taxon>Pedaliaceae</taxon>
        <taxon>Sesamum</taxon>
    </lineage>
</organism>
<dbReference type="GO" id="GO:0061630">
    <property type="term" value="F:ubiquitin protein ligase activity"/>
    <property type="evidence" value="ECO:0007669"/>
    <property type="project" value="UniProtKB-EC"/>
</dbReference>
<keyword evidence="5" id="KW-0808">Transferase</keyword>
<dbReference type="InParanoid" id="A0A6I9T781"/>
<feature type="repeat" description="ARM" evidence="8">
    <location>
        <begin position="557"/>
        <end position="599"/>
    </location>
</feature>
<dbReference type="SMART" id="SM00185">
    <property type="entry name" value="ARM"/>
    <property type="match status" value="7"/>
</dbReference>
<evidence type="ECO:0000259" key="10">
    <source>
        <dbReference type="PROSITE" id="PS51698"/>
    </source>
</evidence>
<feature type="compositionally biased region" description="Polar residues" evidence="9">
    <location>
        <begin position="368"/>
        <end position="381"/>
    </location>
</feature>
<protein>
    <recommendedName>
        <fullName evidence="4">RING-type E3 ubiquitin transferase</fullName>
        <ecNumber evidence="4">2.3.2.27</ecNumber>
    </recommendedName>
</protein>
<dbReference type="Gene3D" id="1.25.10.10">
    <property type="entry name" value="Leucine-rich Repeat Variant"/>
    <property type="match status" value="2"/>
</dbReference>
<dbReference type="InterPro" id="IPR013083">
    <property type="entry name" value="Znf_RING/FYVE/PHD"/>
</dbReference>
<dbReference type="InterPro" id="IPR016024">
    <property type="entry name" value="ARM-type_fold"/>
</dbReference>
<evidence type="ECO:0000313" key="12">
    <source>
        <dbReference type="RefSeq" id="XP_011080053.1"/>
    </source>
</evidence>
<dbReference type="PROSITE" id="PS51698">
    <property type="entry name" value="U_BOX"/>
    <property type="match status" value="1"/>
</dbReference>
<evidence type="ECO:0000256" key="6">
    <source>
        <dbReference type="ARBA" id="ARBA00022737"/>
    </source>
</evidence>
<keyword evidence="11" id="KW-1185">Reference proteome</keyword>
<evidence type="ECO:0000256" key="1">
    <source>
        <dbReference type="ARBA" id="ARBA00000900"/>
    </source>
</evidence>
<sequence length="802" mass="88112">MLKPDFFLGRHQDLLVVSSLQSSCSQAYPHRSMDLTSLRCLINSISRFAHLVTCRISKTMPAEEDYRNLVSLLKHLKPILDDVADHEAPQGEALSKECEELDIAVNEAREFLEKWSSRKSKLLFVLQSKPYVLKIQISSIKLSLVLHVLSESLPTNSTLSNAQFCVQESQNLKLGQLSEHIEEILRRQKEGKTPDAEHLMEIIESFNLGSSQELLSESIALENEKQKAQDSKGKGDLDQISQTVDLISHIRDCVVELGNFKSLNGIQIPSYFRCPLSLELMLDPVIVASGQTYERAAIQKWLDHGLVTCPKTGCRLSHKNLIPNFTVKALIANWCSENRVELSKNPASANTEEDQCCSESVSCEVDRQSQMGNSVPRSSNEVGHGSETEKVNEGYRVFREETDKLDQSSPEHSYVHSRSESASSAVSSIDYVPSVEIGIPRISPKQDNVSDRLGDVKFACSTSLPNEIPGPSPLSRQEHNSSNTMAEMVVNGNHNIPRTPTFTSESRYNELTSTSYVEKLINDLKSVSTEVQTAAAGELRFLAKYNMDNRLIIGQSGAIAPLISLLHSDVELTQEHAVTALLNLSINESIKARIAEEGALEPLIHALRTGNTGAKENAAAALFSISLLDEYRIKIGRSGAVKALVDLLGSGTFRGKKDAATALFNLSIFHENKVRIVQAGAVKYLVRFLDPATEMVDKAVALLANLSTVVEGCSAIAREGGIPLLVEILETGSPRGKENAASILLQLCINSPKYCRSILQEGAVPPLVALSQSGTPRAKEKAQQLLSHFRSQRENATSRGRP</sequence>
<dbReference type="EC" id="2.3.2.27" evidence="4"/>
<dbReference type="GeneID" id="105163423"/>
<dbReference type="InterPro" id="IPR045210">
    <property type="entry name" value="RING-Ubox_PUB"/>
</dbReference>
<dbReference type="AlphaFoldDB" id="A0A6I9T781"/>
<dbReference type="CDD" id="cd16664">
    <property type="entry name" value="RING-Ubox_PUB"/>
    <property type="match status" value="1"/>
</dbReference>
<comment type="pathway">
    <text evidence="3">Protein modification; protein ubiquitination.</text>
</comment>
<feature type="repeat" description="ARM" evidence="8">
    <location>
        <begin position="639"/>
        <end position="681"/>
    </location>
</feature>
<dbReference type="OrthoDB" id="7537227at2759"/>
<keyword evidence="6" id="KW-0677">Repeat</keyword>
<gene>
    <name evidence="12" type="primary">LOC105163423</name>
</gene>
<dbReference type="InterPro" id="IPR057314">
    <property type="entry name" value="PUB2-4-like_N"/>
</dbReference>
<evidence type="ECO:0000256" key="8">
    <source>
        <dbReference type="PROSITE-ProRule" id="PRU00259"/>
    </source>
</evidence>
<comment type="catalytic activity">
    <reaction evidence="1">
        <text>S-ubiquitinyl-[E2 ubiquitin-conjugating enzyme]-L-cysteine + [acceptor protein]-L-lysine = [E2 ubiquitin-conjugating enzyme]-L-cysteine + N(6)-ubiquitinyl-[acceptor protein]-L-lysine.</text>
        <dbReference type="EC" id="2.3.2.27"/>
    </reaction>
</comment>
<dbReference type="PANTHER" id="PTHR23315:SF278">
    <property type="entry name" value="U-BOX DOMAIN-CONTAINING PROTEIN 3"/>
    <property type="match status" value="1"/>
</dbReference>
<dbReference type="PANTHER" id="PTHR23315">
    <property type="entry name" value="U BOX DOMAIN-CONTAINING"/>
    <property type="match status" value="1"/>
</dbReference>
<keyword evidence="7" id="KW-0833">Ubl conjugation pathway</keyword>
<dbReference type="KEGG" id="sind:105163423"/>
<dbReference type="InterPro" id="IPR058678">
    <property type="entry name" value="ARM_PUB"/>
</dbReference>
<comment type="function">
    <text evidence="2">Functions as an E3 ubiquitin ligase.</text>
</comment>
<feature type="region of interest" description="Disordered" evidence="9">
    <location>
        <begin position="368"/>
        <end position="427"/>
    </location>
</feature>
<dbReference type="UniPathway" id="UPA00143"/>
<dbReference type="SMART" id="SM00504">
    <property type="entry name" value="Ubox"/>
    <property type="match status" value="1"/>
</dbReference>
<proteinExistence type="predicted"/>
<dbReference type="Pfam" id="PF25240">
    <property type="entry name" value="PUB2_N"/>
    <property type="match status" value="1"/>
</dbReference>
<evidence type="ECO:0000256" key="9">
    <source>
        <dbReference type="SAM" id="MobiDB-lite"/>
    </source>
</evidence>
<accession>A0A6I9T781</accession>
<evidence type="ECO:0000256" key="4">
    <source>
        <dbReference type="ARBA" id="ARBA00012483"/>
    </source>
</evidence>
<dbReference type="RefSeq" id="XP_011080053.1">
    <property type="nucleotide sequence ID" value="XM_011081751.2"/>
</dbReference>
<feature type="domain" description="U-box" evidence="10">
    <location>
        <begin position="267"/>
        <end position="341"/>
    </location>
</feature>
<dbReference type="Proteomes" id="UP000504604">
    <property type="component" value="Linkage group LG6"/>
</dbReference>
<evidence type="ECO:0000256" key="2">
    <source>
        <dbReference type="ARBA" id="ARBA00003861"/>
    </source>
</evidence>
<dbReference type="SUPFAM" id="SSF48371">
    <property type="entry name" value="ARM repeat"/>
    <property type="match status" value="1"/>
</dbReference>